<reference evidence="3" key="1">
    <citation type="journal article" date="2021" name="Nat. Commun.">
        <title>Genetic determinants of endophytism in the Arabidopsis root mycobiome.</title>
        <authorList>
            <person name="Mesny F."/>
            <person name="Miyauchi S."/>
            <person name="Thiergart T."/>
            <person name="Pickel B."/>
            <person name="Atanasova L."/>
            <person name="Karlsson M."/>
            <person name="Huettel B."/>
            <person name="Barry K.W."/>
            <person name="Haridas S."/>
            <person name="Chen C."/>
            <person name="Bauer D."/>
            <person name="Andreopoulos W."/>
            <person name="Pangilinan J."/>
            <person name="LaButti K."/>
            <person name="Riley R."/>
            <person name="Lipzen A."/>
            <person name="Clum A."/>
            <person name="Drula E."/>
            <person name="Henrissat B."/>
            <person name="Kohler A."/>
            <person name="Grigoriev I.V."/>
            <person name="Martin F.M."/>
            <person name="Hacquard S."/>
        </authorList>
    </citation>
    <scope>NUCLEOTIDE SEQUENCE</scope>
    <source>
        <strain evidence="3">FSSC 5 MPI-SDFR-AT-0091</strain>
    </source>
</reference>
<feature type="compositionally biased region" description="Acidic residues" evidence="1">
    <location>
        <begin position="403"/>
        <end position="417"/>
    </location>
</feature>
<dbReference type="InterPro" id="IPR019327">
    <property type="entry name" value="WKF"/>
</dbReference>
<feature type="region of interest" description="Disordered" evidence="1">
    <location>
        <begin position="290"/>
        <end position="417"/>
    </location>
</feature>
<dbReference type="PANTHER" id="PTHR22306:SF2">
    <property type="entry name" value="CHROMOSOME 7 OPEN READING FRAME 50"/>
    <property type="match status" value="1"/>
</dbReference>
<feature type="compositionally biased region" description="Low complexity" evidence="1">
    <location>
        <begin position="297"/>
        <end position="316"/>
    </location>
</feature>
<dbReference type="Pfam" id="PF10180">
    <property type="entry name" value="WKF"/>
    <property type="match status" value="1"/>
</dbReference>
<dbReference type="AlphaFoldDB" id="A0A9P9R383"/>
<feature type="compositionally biased region" description="Low complexity" evidence="1">
    <location>
        <begin position="362"/>
        <end position="372"/>
    </location>
</feature>
<evidence type="ECO:0000256" key="1">
    <source>
        <dbReference type="SAM" id="MobiDB-lite"/>
    </source>
</evidence>
<name>A0A9P9R383_FUSSL</name>
<protein>
    <recommendedName>
        <fullName evidence="2">WKF domain-containing protein</fullName>
    </recommendedName>
</protein>
<keyword evidence="4" id="KW-1185">Reference proteome</keyword>
<comment type="caution">
    <text evidence="3">The sequence shown here is derived from an EMBL/GenBank/DDBJ whole genome shotgun (WGS) entry which is preliminary data.</text>
</comment>
<sequence>MSRDMAFHNLQKVFFIRNAPAQQVPAWKRLGLKLKQPSAASEPASTQSFGHPSTTHSATKRKLDAPQPSNSSQVAKRPRQHETTADRNGQLKRQKSVTFADTPSRSTNAGVASKFNTPTKTPKQSKAKSKGPAKKEKPQAPTDLKPALEHLRLWKTARDSWKFNKIHQSNLVKHVFDADKIPAADIDAFYDYIQDLKGFVRMRLRDTAREIRDQDQSEGAKAFPEGTKDLEATQQRYETVLAKYLENQPVGTKRKGFTEVDYLSDSDDDAIIIQRLVKRMRAELILEELSDSDDTETSTTSSQTITASDNNATTTTDADKRVKLNDGTGKRKRKLRVNMDDSDTSSSESESDSDSDSDGDSDTSSSGSSSSESESENEGPARPYRRPGEEDSSDSSSSSDGTSSEEEDSSEDESDDE</sequence>
<dbReference type="EMBL" id="JAGTJS010000006">
    <property type="protein sequence ID" value="KAH7266556.1"/>
    <property type="molecule type" value="Genomic_DNA"/>
</dbReference>
<evidence type="ECO:0000259" key="2">
    <source>
        <dbReference type="Pfam" id="PF10180"/>
    </source>
</evidence>
<organism evidence="3 4">
    <name type="scientific">Fusarium solani</name>
    <name type="common">Filamentous fungus</name>
    <dbReference type="NCBI Taxonomy" id="169388"/>
    <lineage>
        <taxon>Eukaryota</taxon>
        <taxon>Fungi</taxon>
        <taxon>Dikarya</taxon>
        <taxon>Ascomycota</taxon>
        <taxon>Pezizomycotina</taxon>
        <taxon>Sordariomycetes</taxon>
        <taxon>Hypocreomycetidae</taxon>
        <taxon>Hypocreales</taxon>
        <taxon>Nectriaceae</taxon>
        <taxon>Fusarium</taxon>
        <taxon>Fusarium solani species complex</taxon>
    </lineage>
</organism>
<feature type="compositionally biased region" description="Polar residues" evidence="1">
    <location>
        <begin position="96"/>
        <end position="122"/>
    </location>
</feature>
<evidence type="ECO:0000313" key="3">
    <source>
        <dbReference type="EMBL" id="KAH7266556.1"/>
    </source>
</evidence>
<feature type="compositionally biased region" description="Basic residues" evidence="1">
    <location>
        <begin position="123"/>
        <end position="132"/>
    </location>
</feature>
<feature type="compositionally biased region" description="Acidic residues" evidence="1">
    <location>
        <begin position="349"/>
        <end position="361"/>
    </location>
</feature>
<dbReference type="OrthoDB" id="10261563at2759"/>
<dbReference type="Proteomes" id="UP000736672">
    <property type="component" value="Unassembled WGS sequence"/>
</dbReference>
<feature type="region of interest" description="Disordered" evidence="1">
    <location>
        <begin position="35"/>
        <end position="143"/>
    </location>
</feature>
<gene>
    <name evidence="3" type="ORF">B0J15DRAFT_546538</name>
</gene>
<accession>A0A9P9R383</accession>
<evidence type="ECO:0000313" key="4">
    <source>
        <dbReference type="Proteomes" id="UP000736672"/>
    </source>
</evidence>
<dbReference type="PANTHER" id="PTHR22306">
    <property type="entry name" value="CHROMOSOME 7 OPEN READING FRAME 50"/>
    <property type="match status" value="1"/>
</dbReference>
<feature type="compositionally biased region" description="Polar residues" evidence="1">
    <location>
        <begin position="43"/>
        <end position="57"/>
    </location>
</feature>
<proteinExistence type="predicted"/>
<feature type="domain" description="WKF" evidence="2">
    <location>
        <begin position="149"/>
        <end position="211"/>
    </location>
</feature>